<dbReference type="AlphaFoldDB" id="A0A1K1LC73"/>
<sequence>MEVIVTEQDGIAIVELAGRMDATTTPEFDNATRALLETGKQRLLIDMSRLEYISSAGLRGILGLVKALKACAGKLAFCSLQPMTAEVFRISGFNAMLTVRDSRQEALAALAG</sequence>
<name>A0A1K1LC73_9BACT</name>
<dbReference type="NCBIfam" id="TIGR00377">
    <property type="entry name" value="ant_ant_sig"/>
    <property type="match status" value="1"/>
</dbReference>
<comment type="similarity">
    <text evidence="1 2">Belongs to the anti-sigma-factor antagonist family.</text>
</comment>
<dbReference type="PANTHER" id="PTHR33495">
    <property type="entry name" value="ANTI-SIGMA FACTOR ANTAGONIST TM_1081-RELATED-RELATED"/>
    <property type="match status" value="1"/>
</dbReference>
<evidence type="ECO:0000313" key="5">
    <source>
        <dbReference type="Proteomes" id="UP000186323"/>
    </source>
</evidence>
<keyword evidence="5" id="KW-1185">Reference proteome</keyword>
<dbReference type="RefSeq" id="WP_072332429.1">
    <property type="nucleotide sequence ID" value="NZ_CALUWT010000029.1"/>
</dbReference>
<dbReference type="KEGG" id="dpg:DESPIGER_0417"/>
<organism evidence="4 5">
    <name type="scientific">Desulfovibrio piger</name>
    <dbReference type="NCBI Taxonomy" id="901"/>
    <lineage>
        <taxon>Bacteria</taxon>
        <taxon>Pseudomonadati</taxon>
        <taxon>Thermodesulfobacteriota</taxon>
        <taxon>Desulfovibrionia</taxon>
        <taxon>Desulfovibrionales</taxon>
        <taxon>Desulfovibrionaceae</taxon>
        <taxon>Desulfovibrio</taxon>
    </lineage>
</organism>
<evidence type="ECO:0000313" key="4">
    <source>
        <dbReference type="EMBL" id="SFV72307.1"/>
    </source>
</evidence>
<accession>A0A1K1LC73</accession>
<gene>
    <name evidence="4" type="ORF">DESPIGER_0417</name>
</gene>
<feature type="domain" description="STAS" evidence="3">
    <location>
        <begin position="1"/>
        <end position="110"/>
    </location>
</feature>
<dbReference type="GO" id="GO:0043856">
    <property type="term" value="F:anti-sigma factor antagonist activity"/>
    <property type="evidence" value="ECO:0007669"/>
    <property type="project" value="InterPro"/>
</dbReference>
<dbReference type="InterPro" id="IPR003658">
    <property type="entry name" value="Anti-sigma_ant"/>
</dbReference>
<evidence type="ECO:0000259" key="3">
    <source>
        <dbReference type="PROSITE" id="PS50801"/>
    </source>
</evidence>
<dbReference type="InterPro" id="IPR036513">
    <property type="entry name" value="STAS_dom_sf"/>
</dbReference>
<dbReference type="OrthoDB" id="280847at2"/>
<dbReference type="EMBL" id="LT630450">
    <property type="protein sequence ID" value="SFV72307.1"/>
    <property type="molecule type" value="Genomic_DNA"/>
</dbReference>
<dbReference type="Pfam" id="PF01740">
    <property type="entry name" value="STAS"/>
    <property type="match status" value="1"/>
</dbReference>
<evidence type="ECO:0000256" key="2">
    <source>
        <dbReference type="RuleBase" id="RU003749"/>
    </source>
</evidence>
<evidence type="ECO:0000256" key="1">
    <source>
        <dbReference type="ARBA" id="ARBA00009013"/>
    </source>
</evidence>
<dbReference type="CDD" id="cd07043">
    <property type="entry name" value="STAS_anti-anti-sigma_factors"/>
    <property type="match status" value="1"/>
</dbReference>
<dbReference type="Gene3D" id="3.30.750.24">
    <property type="entry name" value="STAS domain"/>
    <property type="match status" value="1"/>
</dbReference>
<dbReference type="Proteomes" id="UP000186323">
    <property type="component" value="Chromosome I"/>
</dbReference>
<reference evidence="5" key="1">
    <citation type="submission" date="2016-10" db="EMBL/GenBank/DDBJ databases">
        <authorList>
            <person name="Wegmann U."/>
        </authorList>
    </citation>
    <scope>NUCLEOTIDE SEQUENCE [LARGE SCALE GENOMIC DNA]</scope>
</reference>
<dbReference type="PROSITE" id="PS50801">
    <property type="entry name" value="STAS"/>
    <property type="match status" value="1"/>
</dbReference>
<dbReference type="InterPro" id="IPR002645">
    <property type="entry name" value="STAS_dom"/>
</dbReference>
<dbReference type="SUPFAM" id="SSF52091">
    <property type="entry name" value="SpoIIaa-like"/>
    <property type="match status" value="1"/>
</dbReference>
<proteinExistence type="inferred from homology"/>
<protein>
    <recommendedName>
        <fullName evidence="2">Anti-sigma factor antagonist</fullName>
    </recommendedName>
</protein>
<dbReference type="PANTHER" id="PTHR33495:SF14">
    <property type="entry name" value="ANTI-SIGMA FACTOR ANTAGONIST"/>
    <property type="match status" value="1"/>
</dbReference>